<dbReference type="SMART" id="SM00530">
    <property type="entry name" value="HTH_XRE"/>
    <property type="match status" value="1"/>
</dbReference>
<gene>
    <name evidence="4" type="ORF">DW672_04670</name>
    <name evidence="3" type="ORF">DXD17_02340</name>
</gene>
<dbReference type="InterPro" id="IPR010982">
    <property type="entry name" value="Lambda_DNA-bd_dom_sf"/>
</dbReference>
<dbReference type="PANTHER" id="PTHR46558:SF13">
    <property type="entry name" value="HTH-TYPE TRANSCRIPTIONAL REGULATOR IMMR"/>
    <property type="match status" value="1"/>
</dbReference>
<evidence type="ECO:0000313" key="6">
    <source>
        <dbReference type="Proteomes" id="UP000284902"/>
    </source>
</evidence>
<dbReference type="Pfam" id="PF01381">
    <property type="entry name" value="HTH_3"/>
    <property type="match status" value="1"/>
</dbReference>
<feature type="domain" description="HTH cro/C1-type" evidence="2">
    <location>
        <begin position="16"/>
        <end position="70"/>
    </location>
</feature>
<dbReference type="Proteomes" id="UP000284902">
    <property type="component" value="Unassembled WGS sequence"/>
</dbReference>
<evidence type="ECO:0000259" key="2">
    <source>
        <dbReference type="PROSITE" id="PS50943"/>
    </source>
</evidence>
<evidence type="ECO:0000256" key="1">
    <source>
        <dbReference type="ARBA" id="ARBA00023125"/>
    </source>
</evidence>
<evidence type="ECO:0000313" key="3">
    <source>
        <dbReference type="EMBL" id="RGK42209.1"/>
    </source>
</evidence>
<proteinExistence type="predicted"/>
<comment type="caution">
    <text evidence="3">The sequence shown here is derived from an EMBL/GenBank/DDBJ whole genome shotgun (WGS) entry which is preliminary data.</text>
</comment>
<reference evidence="5 6" key="1">
    <citation type="submission" date="2018-08" db="EMBL/GenBank/DDBJ databases">
        <title>A genome reference for cultivated species of the human gut microbiota.</title>
        <authorList>
            <person name="Zou Y."/>
            <person name="Xue W."/>
            <person name="Luo G."/>
        </authorList>
    </citation>
    <scope>NUCLEOTIDE SEQUENCE [LARGE SCALE GENOMIC DNA]</scope>
    <source>
        <strain evidence="4 6">AM25-1LB</strain>
        <strain evidence="3 5">TF11-7</strain>
    </source>
</reference>
<keyword evidence="1" id="KW-0238">DNA-binding</keyword>
<dbReference type="PANTHER" id="PTHR46558">
    <property type="entry name" value="TRACRIPTIONAL REGULATORY PROTEIN-RELATED-RELATED"/>
    <property type="match status" value="1"/>
</dbReference>
<organism evidence="3 5">
    <name type="scientific">[Ruminococcus] lactaris</name>
    <dbReference type="NCBI Taxonomy" id="46228"/>
    <lineage>
        <taxon>Bacteria</taxon>
        <taxon>Bacillati</taxon>
        <taxon>Bacillota</taxon>
        <taxon>Clostridia</taxon>
        <taxon>Lachnospirales</taxon>
        <taxon>Lachnospiraceae</taxon>
        <taxon>Mediterraneibacter</taxon>
    </lineage>
</organism>
<dbReference type="Gene3D" id="1.10.260.40">
    <property type="entry name" value="lambda repressor-like DNA-binding domains"/>
    <property type="match status" value="1"/>
</dbReference>
<evidence type="ECO:0000313" key="5">
    <source>
        <dbReference type="Proteomes" id="UP000260793"/>
    </source>
</evidence>
<dbReference type="SUPFAM" id="SSF47413">
    <property type="entry name" value="lambda repressor-like DNA-binding domains"/>
    <property type="match status" value="1"/>
</dbReference>
<sequence>MQGGTALANIQLAKNLLRLRQEHHYTQKQLGDKLNITHQAYSYYETGHRDPNIDMLTKLSALYGFSIEQLLTVPCSIKNSFAKESANTYHTGLIITTGDTIYLTEEEVELLIRLREASDDDRKLIKKILD</sequence>
<dbReference type="PROSITE" id="PS50943">
    <property type="entry name" value="HTH_CROC1"/>
    <property type="match status" value="1"/>
</dbReference>
<protein>
    <submittedName>
        <fullName evidence="3">XRE family transcriptional regulator</fullName>
    </submittedName>
</protein>
<dbReference type="InterPro" id="IPR001387">
    <property type="entry name" value="Cro/C1-type_HTH"/>
</dbReference>
<dbReference type="EMBL" id="QRHG01000008">
    <property type="protein sequence ID" value="RHF62003.1"/>
    <property type="molecule type" value="Genomic_DNA"/>
</dbReference>
<dbReference type="CDD" id="cd00093">
    <property type="entry name" value="HTH_XRE"/>
    <property type="match status" value="1"/>
</dbReference>
<name>A0A3E4LXQ7_9FIRM</name>
<dbReference type="GO" id="GO:0003677">
    <property type="term" value="F:DNA binding"/>
    <property type="evidence" value="ECO:0007669"/>
    <property type="project" value="UniProtKB-KW"/>
</dbReference>
<accession>A0A3E4LXQ7</accession>
<dbReference type="EMBL" id="QSQN01000004">
    <property type="protein sequence ID" value="RGK42209.1"/>
    <property type="molecule type" value="Genomic_DNA"/>
</dbReference>
<dbReference type="Proteomes" id="UP000260793">
    <property type="component" value="Unassembled WGS sequence"/>
</dbReference>
<evidence type="ECO:0000313" key="4">
    <source>
        <dbReference type="EMBL" id="RHF62003.1"/>
    </source>
</evidence>
<dbReference type="AlphaFoldDB" id="A0A3E4LXQ7"/>